<dbReference type="InterPro" id="IPR050127">
    <property type="entry name" value="Serine_Proteases_S1"/>
</dbReference>
<dbReference type="InterPro" id="IPR001314">
    <property type="entry name" value="Peptidase_S1A"/>
</dbReference>
<proteinExistence type="inferred from homology"/>
<keyword evidence="12" id="KW-1185">Reference proteome</keyword>
<dbReference type="EMBL" id="CAKXAJ010025642">
    <property type="protein sequence ID" value="CAH2242394.1"/>
    <property type="molecule type" value="Genomic_DNA"/>
</dbReference>
<evidence type="ECO:0000256" key="2">
    <source>
        <dbReference type="ARBA" id="ARBA00022729"/>
    </source>
</evidence>
<feature type="domain" description="Peptidase S1" evidence="10">
    <location>
        <begin position="95"/>
        <end position="355"/>
    </location>
</feature>
<gene>
    <name evidence="11" type="primary">jg12975</name>
    <name evidence="11" type="ORF">PAEG_LOCUS18717</name>
</gene>
<sequence>MRTNFGLFVVIYFVVNITGVCLLENYIKEDPYKNVRVEFPDDLCDDRELMLPDYRTLGRRTSEVKCMEYIWRIKYAQQRYENRIRCEMQRGVTALLGGGAAAHGEYPHMGALGWKAIVGKWIFKCGGSLISEKFVLTAAHCSSVKKTDPTVSGFEPKIVRLGSKSISDTVDGRPAYDIGIRRFINHHRYKPSQHYFDVALVELVEEATFNWKVHPACLWTTFDNPETGELTGWGITEKDTLKTSPILQKAEIRIVDSVDCDSKLKYRHNRKWQGIMRHQLCAGDKSGRIDTCQGDSGGPLQIVIPLPRSYYIVVPWNIHQIVGVTSFGFGCARKDTPSVYTRVASFVGWIENIVWPINITRSHEDNEARFLFVT</sequence>
<dbReference type="InterPro" id="IPR001254">
    <property type="entry name" value="Trypsin_dom"/>
</dbReference>
<dbReference type="Gene3D" id="2.40.10.10">
    <property type="entry name" value="Trypsin-like serine proteases"/>
    <property type="match status" value="2"/>
</dbReference>
<keyword evidence="9" id="KW-1133">Transmembrane helix</keyword>
<keyword evidence="9" id="KW-0472">Membrane</keyword>
<dbReference type="PANTHER" id="PTHR24264:SF54">
    <property type="entry name" value="PEPTIDASE S1 DOMAIN-CONTAINING PROTEIN"/>
    <property type="match status" value="1"/>
</dbReference>
<dbReference type="InterPro" id="IPR018114">
    <property type="entry name" value="TRYPSIN_HIS"/>
</dbReference>
<dbReference type="FunFam" id="2.40.10.10:FF:000002">
    <property type="entry name" value="Transmembrane protease serine"/>
    <property type="match status" value="1"/>
</dbReference>
<dbReference type="InterPro" id="IPR033116">
    <property type="entry name" value="TRYPSIN_SER"/>
</dbReference>
<name>A0A8S4RVV5_9NEOP</name>
<dbReference type="GO" id="GO:0006508">
    <property type="term" value="P:proteolysis"/>
    <property type="evidence" value="ECO:0007669"/>
    <property type="project" value="UniProtKB-KW"/>
</dbReference>
<dbReference type="InterPro" id="IPR043504">
    <property type="entry name" value="Peptidase_S1_PA_chymotrypsin"/>
</dbReference>
<dbReference type="SUPFAM" id="SSF50494">
    <property type="entry name" value="Trypsin-like serine proteases"/>
    <property type="match status" value="1"/>
</dbReference>
<keyword evidence="4 8" id="KW-0720">Serine protease</keyword>
<dbReference type="PROSITE" id="PS50240">
    <property type="entry name" value="TRYPSIN_DOM"/>
    <property type="match status" value="1"/>
</dbReference>
<accession>A0A8S4RVV5</accession>
<dbReference type="PROSITE" id="PS00135">
    <property type="entry name" value="TRYPSIN_SER"/>
    <property type="match status" value="1"/>
</dbReference>
<reference evidence="11" key="1">
    <citation type="submission" date="2022-03" db="EMBL/GenBank/DDBJ databases">
        <authorList>
            <person name="Lindestad O."/>
        </authorList>
    </citation>
    <scope>NUCLEOTIDE SEQUENCE</scope>
</reference>
<dbReference type="OrthoDB" id="546450at2759"/>
<keyword evidence="5" id="KW-1015">Disulfide bond</keyword>
<evidence type="ECO:0000313" key="12">
    <source>
        <dbReference type="Proteomes" id="UP000838756"/>
    </source>
</evidence>
<evidence type="ECO:0000256" key="1">
    <source>
        <dbReference type="ARBA" id="ARBA00022670"/>
    </source>
</evidence>
<evidence type="ECO:0000256" key="7">
    <source>
        <dbReference type="ARBA" id="ARBA00024195"/>
    </source>
</evidence>
<protein>
    <submittedName>
        <fullName evidence="11">Jg12975 protein</fullName>
    </submittedName>
</protein>
<evidence type="ECO:0000259" key="10">
    <source>
        <dbReference type="PROSITE" id="PS50240"/>
    </source>
</evidence>
<feature type="transmembrane region" description="Helical" evidence="9">
    <location>
        <begin position="6"/>
        <end position="27"/>
    </location>
</feature>
<organism evidence="11 12">
    <name type="scientific">Pararge aegeria aegeria</name>
    <dbReference type="NCBI Taxonomy" id="348720"/>
    <lineage>
        <taxon>Eukaryota</taxon>
        <taxon>Metazoa</taxon>
        <taxon>Ecdysozoa</taxon>
        <taxon>Arthropoda</taxon>
        <taxon>Hexapoda</taxon>
        <taxon>Insecta</taxon>
        <taxon>Pterygota</taxon>
        <taxon>Neoptera</taxon>
        <taxon>Endopterygota</taxon>
        <taxon>Lepidoptera</taxon>
        <taxon>Glossata</taxon>
        <taxon>Ditrysia</taxon>
        <taxon>Papilionoidea</taxon>
        <taxon>Nymphalidae</taxon>
        <taxon>Satyrinae</taxon>
        <taxon>Satyrini</taxon>
        <taxon>Parargina</taxon>
        <taxon>Pararge</taxon>
    </lineage>
</organism>
<evidence type="ECO:0000256" key="6">
    <source>
        <dbReference type="ARBA" id="ARBA00023180"/>
    </source>
</evidence>
<dbReference type="FunFam" id="2.40.10.10:FF:000028">
    <property type="entry name" value="Serine protease easter"/>
    <property type="match status" value="1"/>
</dbReference>
<dbReference type="PRINTS" id="PR00722">
    <property type="entry name" value="CHYMOTRYPSIN"/>
</dbReference>
<keyword evidence="3 8" id="KW-0378">Hydrolase</keyword>
<keyword evidence="9" id="KW-0812">Transmembrane</keyword>
<dbReference type="GO" id="GO:0004252">
    <property type="term" value="F:serine-type endopeptidase activity"/>
    <property type="evidence" value="ECO:0007669"/>
    <property type="project" value="InterPro"/>
</dbReference>
<evidence type="ECO:0000256" key="8">
    <source>
        <dbReference type="RuleBase" id="RU363034"/>
    </source>
</evidence>
<dbReference type="PROSITE" id="PS00134">
    <property type="entry name" value="TRYPSIN_HIS"/>
    <property type="match status" value="1"/>
</dbReference>
<evidence type="ECO:0000256" key="5">
    <source>
        <dbReference type="ARBA" id="ARBA00023157"/>
    </source>
</evidence>
<dbReference type="CDD" id="cd00190">
    <property type="entry name" value="Tryp_SPc"/>
    <property type="match status" value="1"/>
</dbReference>
<keyword evidence="1 8" id="KW-0645">Protease</keyword>
<dbReference type="AlphaFoldDB" id="A0A8S4RVV5"/>
<dbReference type="Pfam" id="PF00089">
    <property type="entry name" value="Trypsin"/>
    <property type="match status" value="1"/>
</dbReference>
<evidence type="ECO:0000256" key="9">
    <source>
        <dbReference type="SAM" id="Phobius"/>
    </source>
</evidence>
<dbReference type="PANTHER" id="PTHR24264">
    <property type="entry name" value="TRYPSIN-RELATED"/>
    <property type="match status" value="1"/>
</dbReference>
<evidence type="ECO:0000256" key="3">
    <source>
        <dbReference type="ARBA" id="ARBA00022801"/>
    </source>
</evidence>
<dbReference type="GO" id="GO:0005615">
    <property type="term" value="C:extracellular space"/>
    <property type="evidence" value="ECO:0007669"/>
    <property type="project" value="TreeGrafter"/>
</dbReference>
<comment type="caution">
    <text evidence="11">The sequence shown here is derived from an EMBL/GenBank/DDBJ whole genome shotgun (WGS) entry which is preliminary data.</text>
</comment>
<evidence type="ECO:0000256" key="4">
    <source>
        <dbReference type="ARBA" id="ARBA00022825"/>
    </source>
</evidence>
<comment type="similarity">
    <text evidence="7">Belongs to the peptidase S1 family. CLIP subfamily.</text>
</comment>
<keyword evidence="6" id="KW-0325">Glycoprotein</keyword>
<dbReference type="Proteomes" id="UP000838756">
    <property type="component" value="Unassembled WGS sequence"/>
</dbReference>
<dbReference type="InterPro" id="IPR009003">
    <property type="entry name" value="Peptidase_S1_PA"/>
</dbReference>
<evidence type="ECO:0000313" key="11">
    <source>
        <dbReference type="EMBL" id="CAH2242394.1"/>
    </source>
</evidence>
<dbReference type="SMART" id="SM00020">
    <property type="entry name" value="Tryp_SPc"/>
    <property type="match status" value="1"/>
</dbReference>
<keyword evidence="2" id="KW-0732">Signal</keyword>